<evidence type="ECO:0000256" key="3">
    <source>
        <dbReference type="ARBA" id="ARBA00023002"/>
    </source>
</evidence>
<evidence type="ECO:0000313" key="8">
    <source>
        <dbReference type="Proteomes" id="UP000603912"/>
    </source>
</evidence>
<organism evidence="7 8">
    <name type="scientific">Alsobacter metallidurans</name>
    <dbReference type="NCBI Taxonomy" id="340221"/>
    <lineage>
        <taxon>Bacteria</taxon>
        <taxon>Pseudomonadati</taxon>
        <taxon>Pseudomonadota</taxon>
        <taxon>Alphaproteobacteria</taxon>
        <taxon>Hyphomicrobiales</taxon>
        <taxon>Alsobacteraceae</taxon>
        <taxon>Alsobacter</taxon>
    </lineage>
</organism>
<dbReference type="EMBL" id="BMES01000001">
    <property type="protein sequence ID" value="GGH07277.1"/>
    <property type="molecule type" value="Genomic_DNA"/>
</dbReference>
<dbReference type="CDD" id="cd08261">
    <property type="entry name" value="Zn_ADH7"/>
    <property type="match status" value="1"/>
</dbReference>
<dbReference type="SUPFAM" id="SSF51735">
    <property type="entry name" value="NAD(P)-binding Rossmann-fold domains"/>
    <property type="match status" value="1"/>
</dbReference>
<dbReference type="InterPro" id="IPR036291">
    <property type="entry name" value="NAD(P)-bd_dom_sf"/>
</dbReference>
<reference evidence="7" key="2">
    <citation type="submission" date="2020-09" db="EMBL/GenBank/DDBJ databases">
        <authorList>
            <person name="Sun Q."/>
            <person name="Zhou Y."/>
        </authorList>
    </citation>
    <scope>NUCLEOTIDE SEQUENCE</scope>
    <source>
        <strain evidence="7">CGMCC 1.12214</strain>
    </source>
</reference>
<keyword evidence="2 4" id="KW-0862">Zinc</keyword>
<protein>
    <submittedName>
        <fullName evidence="7">Alcohol dehydrogenase</fullName>
    </submittedName>
</protein>
<evidence type="ECO:0000256" key="2">
    <source>
        <dbReference type="ARBA" id="ARBA00022833"/>
    </source>
</evidence>
<dbReference type="RefSeq" id="WP_188515882.1">
    <property type="nucleotide sequence ID" value="NZ_BMES01000001.1"/>
</dbReference>
<proteinExistence type="inferred from homology"/>
<evidence type="ECO:0000256" key="4">
    <source>
        <dbReference type="RuleBase" id="RU361277"/>
    </source>
</evidence>
<name>A0A917I3M6_9HYPH</name>
<comment type="similarity">
    <text evidence="4">Belongs to the zinc-containing alcohol dehydrogenase family.</text>
</comment>
<keyword evidence="3" id="KW-0560">Oxidoreductase</keyword>
<comment type="cofactor">
    <cofactor evidence="4">
        <name>Zn(2+)</name>
        <dbReference type="ChEBI" id="CHEBI:29105"/>
    </cofactor>
</comment>
<sequence>MRALSIDRPGEASFVDLPRPDPREGEIGVRVSFIGYCGSDLNSFRGINPLVSYPRVPGHEIAGVIETLGEGVPGSFSVGQQVCVLPYFNCGQCNACRMGRPNACKHNQTMGVQREGALTEFVCVPHGKVIPVDGLALRDLALIEPLAVGFHAVRRAELQAGERVVVLGCGVIGLGAVLGAVSAGARVIAVDLAAGKLEQARGLGAEDVIDASSQDVAAEVARLTGDDGPSVVIEAVGAEVTFRQAVDLVGSCGRVVYVGYAKYPVTYETRFFLMKEMDIRGSRGSTLADFADVIAVLKARPGIGDLIVSRTATFAEAADAMRDWDADPGAFTKIMIAVQHPSEQPA</sequence>
<dbReference type="Pfam" id="PF08240">
    <property type="entry name" value="ADH_N"/>
    <property type="match status" value="1"/>
</dbReference>
<comment type="caution">
    <text evidence="7">The sequence shown here is derived from an EMBL/GenBank/DDBJ whole genome shotgun (WGS) entry which is preliminary data.</text>
</comment>
<evidence type="ECO:0000259" key="5">
    <source>
        <dbReference type="Pfam" id="PF00107"/>
    </source>
</evidence>
<dbReference type="PROSITE" id="PS00059">
    <property type="entry name" value="ADH_ZINC"/>
    <property type="match status" value="1"/>
</dbReference>
<dbReference type="InterPro" id="IPR011032">
    <property type="entry name" value="GroES-like_sf"/>
</dbReference>
<dbReference type="GO" id="GO:0008270">
    <property type="term" value="F:zinc ion binding"/>
    <property type="evidence" value="ECO:0007669"/>
    <property type="project" value="InterPro"/>
</dbReference>
<evidence type="ECO:0000313" key="7">
    <source>
        <dbReference type="EMBL" id="GGH07277.1"/>
    </source>
</evidence>
<dbReference type="PANTHER" id="PTHR43401:SF5">
    <property type="entry name" value="ALCOHOL DEHYDROGENASE-RELATED"/>
    <property type="match status" value="1"/>
</dbReference>
<gene>
    <name evidence="7" type="ORF">GCM10007036_02080</name>
</gene>
<accession>A0A917I3M6</accession>
<dbReference type="AlphaFoldDB" id="A0A917I3M6"/>
<reference evidence="7" key="1">
    <citation type="journal article" date="2014" name="Int. J. Syst. Evol. Microbiol.">
        <title>Complete genome sequence of Corynebacterium casei LMG S-19264T (=DSM 44701T), isolated from a smear-ripened cheese.</title>
        <authorList>
            <consortium name="US DOE Joint Genome Institute (JGI-PGF)"/>
            <person name="Walter F."/>
            <person name="Albersmeier A."/>
            <person name="Kalinowski J."/>
            <person name="Ruckert C."/>
        </authorList>
    </citation>
    <scope>NUCLEOTIDE SEQUENCE</scope>
    <source>
        <strain evidence="7">CGMCC 1.12214</strain>
    </source>
</reference>
<dbReference type="SUPFAM" id="SSF50129">
    <property type="entry name" value="GroES-like"/>
    <property type="match status" value="1"/>
</dbReference>
<dbReference type="InterPro" id="IPR002328">
    <property type="entry name" value="ADH_Zn_CS"/>
</dbReference>
<keyword evidence="8" id="KW-1185">Reference proteome</keyword>
<dbReference type="InterPro" id="IPR050129">
    <property type="entry name" value="Zn_alcohol_dh"/>
</dbReference>
<dbReference type="Gene3D" id="3.90.180.10">
    <property type="entry name" value="Medium-chain alcohol dehydrogenases, catalytic domain"/>
    <property type="match status" value="1"/>
</dbReference>
<dbReference type="Gene3D" id="3.40.50.720">
    <property type="entry name" value="NAD(P)-binding Rossmann-like Domain"/>
    <property type="match status" value="1"/>
</dbReference>
<feature type="domain" description="Alcohol dehydrogenase-like C-terminal" evidence="5">
    <location>
        <begin position="172"/>
        <end position="297"/>
    </location>
</feature>
<dbReference type="GO" id="GO:0016491">
    <property type="term" value="F:oxidoreductase activity"/>
    <property type="evidence" value="ECO:0007669"/>
    <property type="project" value="UniProtKB-KW"/>
</dbReference>
<dbReference type="InterPro" id="IPR013149">
    <property type="entry name" value="ADH-like_C"/>
</dbReference>
<evidence type="ECO:0000256" key="1">
    <source>
        <dbReference type="ARBA" id="ARBA00022723"/>
    </source>
</evidence>
<feature type="domain" description="Alcohol dehydrogenase-like N-terminal" evidence="6">
    <location>
        <begin position="24"/>
        <end position="132"/>
    </location>
</feature>
<dbReference type="PANTHER" id="PTHR43401">
    <property type="entry name" value="L-THREONINE 3-DEHYDROGENASE"/>
    <property type="match status" value="1"/>
</dbReference>
<evidence type="ECO:0000259" key="6">
    <source>
        <dbReference type="Pfam" id="PF08240"/>
    </source>
</evidence>
<keyword evidence="1 4" id="KW-0479">Metal-binding</keyword>
<dbReference type="InterPro" id="IPR013154">
    <property type="entry name" value="ADH-like_N"/>
</dbReference>
<dbReference type="Pfam" id="PF00107">
    <property type="entry name" value="ADH_zinc_N"/>
    <property type="match status" value="1"/>
</dbReference>
<dbReference type="Proteomes" id="UP000603912">
    <property type="component" value="Unassembled WGS sequence"/>
</dbReference>